<dbReference type="EMBL" id="CP049056">
    <property type="protein sequence ID" value="QIE56348.1"/>
    <property type="molecule type" value="Genomic_DNA"/>
</dbReference>
<proteinExistence type="predicted"/>
<evidence type="ECO:0000313" key="2">
    <source>
        <dbReference type="EMBL" id="QIE56348.1"/>
    </source>
</evidence>
<sequence length="70" mass="7472">MAFQEAHDDFGAAREYGRRPVDGGLWRLGAAIALNMIVGYGIVAALDDMNLPDASGVEWHGNVARSVSGR</sequence>
<dbReference type="Proteomes" id="UP000503336">
    <property type="component" value="Chromosome"/>
</dbReference>
<feature type="transmembrane region" description="Helical" evidence="1">
    <location>
        <begin position="24"/>
        <end position="46"/>
    </location>
</feature>
<keyword evidence="3" id="KW-1185">Reference proteome</keyword>
<evidence type="ECO:0000256" key="1">
    <source>
        <dbReference type="SAM" id="Phobius"/>
    </source>
</evidence>
<dbReference type="AlphaFoldDB" id="A0A7L5BZT0"/>
<accession>A0A7L5BZT0</accession>
<dbReference type="KEGG" id="hdh:G5B40_13265"/>
<protein>
    <submittedName>
        <fullName evidence="2">Uncharacterized protein</fullName>
    </submittedName>
</protein>
<evidence type="ECO:0000313" key="3">
    <source>
        <dbReference type="Proteomes" id="UP000503336"/>
    </source>
</evidence>
<keyword evidence="1" id="KW-1133">Transmembrane helix</keyword>
<gene>
    <name evidence="2" type="ORF">G5B40_13265</name>
</gene>
<name>A0A7L5BZT0_9RHOB</name>
<organism evidence="2 3">
    <name type="scientific">Pikeienuella piscinae</name>
    <dbReference type="NCBI Taxonomy" id="2748098"/>
    <lineage>
        <taxon>Bacteria</taxon>
        <taxon>Pseudomonadati</taxon>
        <taxon>Pseudomonadota</taxon>
        <taxon>Alphaproteobacteria</taxon>
        <taxon>Rhodobacterales</taxon>
        <taxon>Paracoccaceae</taxon>
        <taxon>Pikeienuella</taxon>
    </lineage>
</organism>
<dbReference type="RefSeq" id="WP_165099470.1">
    <property type="nucleotide sequence ID" value="NZ_CP049056.1"/>
</dbReference>
<keyword evidence="1" id="KW-0472">Membrane</keyword>
<keyword evidence="1" id="KW-0812">Transmembrane</keyword>
<reference evidence="2 3" key="1">
    <citation type="submission" date="2020-02" db="EMBL/GenBank/DDBJ databases">
        <title>complete genome sequence of Rhodobacteraceae bacterium.</title>
        <authorList>
            <person name="Park J."/>
            <person name="Kim Y.-S."/>
            <person name="Kim K.-H."/>
        </authorList>
    </citation>
    <scope>NUCLEOTIDE SEQUENCE [LARGE SCALE GENOMIC DNA]</scope>
    <source>
        <strain evidence="2 3">RR4-56</strain>
    </source>
</reference>